<feature type="transmembrane region" description="Helical" evidence="10">
    <location>
        <begin position="137"/>
        <end position="155"/>
    </location>
</feature>
<feature type="transmembrane region" description="Helical" evidence="10">
    <location>
        <begin position="197"/>
        <end position="217"/>
    </location>
</feature>
<keyword evidence="3" id="KW-1003">Cell membrane</keyword>
<feature type="transmembrane region" description="Helical" evidence="10">
    <location>
        <begin position="411"/>
        <end position="436"/>
    </location>
</feature>
<dbReference type="Pfam" id="PF02386">
    <property type="entry name" value="TrkH"/>
    <property type="match status" value="1"/>
</dbReference>
<reference evidence="11 12" key="1">
    <citation type="journal article" date="2015" name="Geomicrobiol. J.">
        <title>Caldisalinibacter kiritimatiensis gen. nov., sp. nov., a moderately thermohalophilic thiosulfate-reducing bacterium from a hypersaline microbial mat.</title>
        <authorList>
            <person name="Ben Hania W."/>
            <person name="Joseph M."/>
            <person name="Fiebig A."/>
            <person name="Bunk B."/>
            <person name="Klenk H.-P."/>
            <person name="Fardeau M.-L."/>
            <person name="Spring S."/>
        </authorList>
    </citation>
    <scope>NUCLEOTIDE SEQUENCE [LARGE SCALE GENOMIC DNA]</scope>
    <source>
        <strain evidence="11 12">L21-TH-D2</strain>
    </source>
</reference>
<keyword evidence="4" id="KW-0633">Potassium transport</keyword>
<protein>
    <submittedName>
        <fullName evidence="11">Potassium uptake protein, integral membrane component, KtrB</fullName>
    </submittedName>
</protein>
<feature type="transmembrane region" description="Helical" evidence="10">
    <location>
        <begin position="20"/>
        <end position="38"/>
    </location>
</feature>
<keyword evidence="7 10" id="KW-1133">Transmembrane helix</keyword>
<evidence type="ECO:0000256" key="7">
    <source>
        <dbReference type="ARBA" id="ARBA00022989"/>
    </source>
</evidence>
<dbReference type="InterPro" id="IPR004772">
    <property type="entry name" value="TrkH"/>
</dbReference>
<dbReference type="RefSeq" id="WP_006311023.1">
    <property type="nucleotide sequence ID" value="NZ_ARZA01000105.1"/>
</dbReference>
<keyword evidence="8" id="KW-0406">Ion transport</keyword>
<dbReference type="EMBL" id="ARZA01000105">
    <property type="protein sequence ID" value="EOD00919.1"/>
    <property type="molecule type" value="Genomic_DNA"/>
</dbReference>
<dbReference type="PATRIC" id="fig|1304284.3.peg.1008"/>
<gene>
    <name evidence="11" type="ORF">L21TH_1027</name>
</gene>
<dbReference type="Proteomes" id="UP000013378">
    <property type="component" value="Unassembled WGS sequence"/>
</dbReference>
<keyword evidence="2" id="KW-0813">Transport</keyword>
<evidence type="ECO:0000313" key="11">
    <source>
        <dbReference type="EMBL" id="EOD00919.1"/>
    </source>
</evidence>
<feature type="transmembrane region" description="Helical" evidence="10">
    <location>
        <begin position="83"/>
        <end position="107"/>
    </location>
</feature>
<evidence type="ECO:0000256" key="6">
    <source>
        <dbReference type="ARBA" id="ARBA00022958"/>
    </source>
</evidence>
<feature type="transmembrane region" description="Helical" evidence="10">
    <location>
        <begin position="356"/>
        <end position="376"/>
    </location>
</feature>
<evidence type="ECO:0000256" key="4">
    <source>
        <dbReference type="ARBA" id="ARBA00022538"/>
    </source>
</evidence>
<name>R1CWB3_9FIRM</name>
<evidence type="ECO:0000256" key="1">
    <source>
        <dbReference type="ARBA" id="ARBA00004651"/>
    </source>
</evidence>
<organism evidence="11 12">
    <name type="scientific">Caldisalinibacter kiritimatiensis</name>
    <dbReference type="NCBI Taxonomy" id="1304284"/>
    <lineage>
        <taxon>Bacteria</taxon>
        <taxon>Bacillati</taxon>
        <taxon>Bacillota</taxon>
        <taxon>Tissierellia</taxon>
        <taxon>Tissierellales</taxon>
        <taxon>Thermohalobacteraceae</taxon>
        <taxon>Caldisalinibacter</taxon>
    </lineage>
</organism>
<keyword evidence="9 10" id="KW-0472">Membrane</keyword>
<feature type="transmembrane region" description="Helical" evidence="10">
    <location>
        <begin position="229"/>
        <end position="254"/>
    </location>
</feature>
<dbReference type="PANTHER" id="PTHR32024:SF1">
    <property type="entry name" value="KTR SYSTEM POTASSIUM UPTAKE PROTEIN B"/>
    <property type="match status" value="1"/>
</dbReference>
<keyword evidence="6" id="KW-0630">Potassium</keyword>
<comment type="caution">
    <text evidence="11">The sequence shown here is derived from an EMBL/GenBank/DDBJ whole genome shotgun (WGS) entry which is preliminary data.</text>
</comment>
<dbReference type="PANTHER" id="PTHR32024">
    <property type="entry name" value="TRK SYSTEM POTASSIUM UPTAKE PROTEIN TRKG-RELATED"/>
    <property type="match status" value="1"/>
</dbReference>
<evidence type="ECO:0000256" key="3">
    <source>
        <dbReference type="ARBA" id="ARBA00022475"/>
    </source>
</evidence>
<dbReference type="AlphaFoldDB" id="R1CWB3"/>
<keyword evidence="12" id="KW-1185">Reference proteome</keyword>
<evidence type="ECO:0000256" key="10">
    <source>
        <dbReference type="SAM" id="Phobius"/>
    </source>
</evidence>
<dbReference type="STRING" id="1304284.L21TH_1027"/>
<dbReference type="NCBIfam" id="TIGR00933">
    <property type="entry name" value="2a38"/>
    <property type="match status" value="1"/>
</dbReference>
<evidence type="ECO:0000313" key="12">
    <source>
        <dbReference type="Proteomes" id="UP000013378"/>
    </source>
</evidence>
<dbReference type="eggNOG" id="COG0168">
    <property type="taxonomic scope" value="Bacteria"/>
</dbReference>
<evidence type="ECO:0000256" key="2">
    <source>
        <dbReference type="ARBA" id="ARBA00022448"/>
    </source>
</evidence>
<evidence type="ECO:0000256" key="8">
    <source>
        <dbReference type="ARBA" id="ARBA00023065"/>
    </source>
</evidence>
<dbReference type="GO" id="GO:0005886">
    <property type="term" value="C:plasma membrane"/>
    <property type="evidence" value="ECO:0007669"/>
    <property type="project" value="UniProtKB-SubCell"/>
</dbReference>
<evidence type="ECO:0000256" key="9">
    <source>
        <dbReference type="ARBA" id="ARBA00023136"/>
    </source>
</evidence>
<proteinExistence type="predicted"/>
<sequence length="456" mass="49000">MGMIAISVLNRIDKLKLNPAQVLVLGFAALILIGATLLNLPISSVNGESIGFVDALFTSASAVCVTGLVVVNTAQHWSIFGKVIILILIQVGGLGLMTMATLVALVLGRKITLKERLIIQEELNSTTLSGLVKLTKYVIISTAAIEGIGAIFLAIRFIPKYGVIKGIWFSIFHAISAFCNAGFDLTGESMVPFVEDVVVNLTIIALVIIGGLGYFVYLDISRKKSFRKFSLHTKLVLIISGILLLIGFLFIFILEYNNPETLGKLSFKGKILAAAFQSMTPRTAGFNSIDTGAVTDSVAFLTMIYMLIGGSPGSTAGGVKTTTIGVLVIAIISVIRGNEDVEIYRRRIPHELIYRALAVTGIAVAIITGVTVILSITESGPDVTFLDVLFETLSAFGTVGLSRGLTPKLSILGRLIITFTMFVGRVGPLTMAFAFAKKRREKKGTYRYPKEKILVG</sequence>
<keyword evidence="5 10" id="KW-0812">Transmembrane</keyword>
<comment type="subcellular location">
    <subcellularLocation>
        <location evidence="1">Cell membrane</location>
        <topology evidence="1">Multi-pass membrane protein</topology>
    </subcellularLocation>
</comment>
<evidence type="ECO:0000256" key="5">
    <source>
        <dbReference type="ARBA" id="ARBA00022692"/>
    </source>
</evidence>
<feature type="transmembrane region" description="Helical" evidence="10">
    <location>
        <begin position="315"/>
        <end position="335"/>
    </location>
</feature>
<accession>R1CWB3</accession>
<dbReference type="InterPro" id="IPR003445">
    <property type="entry name" value="Cat_transpt"/>
</dbReference>
<dbReference type="GO" id="GO:0015379">
    <property type="term" value="F:potassium:chloride symporter activity"/>
    <property type="evidence" value="ECO:0007669"/>
    <property type="project" value="InterPro"/>
</dbReference>
<feature type="transmembrane region" description="Helical" evidence="10">
    <location>
        <begin position="50"/>
        <end position="71"/>
    </location>
</feature>